<dbReference type="Gene3D" id="3.40.50.1820">
    <property type="entry name" value="alpha/beta hydrolase"/>
    <property type="match status" value="1"/>
</dbReference>
<gene>
    <name evidence="2" type="ORF">F5544_17150</name>
</gene>
<dbReference type="InterPro" id="IPR029058">
    <property type="entry name" value="AB_hydrolase_fold"/>
</dbReference>
<dbReference type="EMBL" id="CP046172">
    <property type="protein sequence ID" value="QIS11306.1"/>
    <property type="molecule type" value="Genomic_DNA"/>
</dbReference>
<reference evidence="2 3" key="1">
    <citation type="journal article" date="2019" name="ACS Chem. Biol.">
        <title>Identification and Mobilization of a Cryptic Antibiotic Biosynthesis Gene Locus from a Human-Pathogenic Nocardia Isolate.</title>
        <authorList>
            <person name="Herisse M."/>
            <person name="Ishida K."/>
            <person name="Porter J.L."/>
            <person name="Howden B."/>
            <person name="Hertweck C."/>
            <person name="Stinear T.P."/>
            <person name="Pidot S.J."/>
        </authorList>
    </citation>
    <scope>NUCLEOTIDE SEQUENCE [LARGE SCALE GENOMIC DNA]</scope>
    <source>
        <strain evidence="2 3">AUSMDU00012717</strain>
    </source>
</reference>
<protein>
    <submittedName>
        <fullName evidence="2">Alpha/beta fold hydrolase</fullName>
    </submittedName>
</protein>
<evidence type="ECO:0000313" key="3">
    <source>
        <dbReference type="Proteomes" id="UP000503540"/>
    </source>
</evidence>
<dbReference type="InterPro" id="IPR000073">
    <property type="entry name" value="AB_hydrolase_1"/>
</dbReference>
<dbReference type="PANTHER" id="PTHR43689:SF8">
    <property type="entry name" value="ALPHA_BETA-HYDROLASES SUPERFAMILY PROTEIN"/>
    <property type="match status" value="1"/>
</dbReference>
<dbReference type="AlphaFoldDB" id="A0A6G9YE30"/>
<organism evidence="2 3">
    <name type="scientific">Nocardia arthritidis</name>
    <dbReference type="NCBI Taxonomy" id="228602"/>
    <lineage>
        <taxon>Bacteria</taxon>
        <taxon>Bacillati</taxon>
        <taxon>Actinomycetota</taxon>
        <taxon>Actinomycetes</taxon>
        <taxon>Mycobacteriales</taxon>
        <taxon>Nocardiaceae</taxon>
        <taxon>Nocardia</taxon>
    </lineage>
</organism>
<keyword evidence="3" id="KW-1185">Reference proteome</keyword>
<keyword evidence="2" id="KW-0378">Hydrolase</keyword>
<accession>A0A6G9YE30</accession>
<name>A0A6G9YE30_9NOCA</name>
<dbReference type="Pfam" id="PF00561">
    <property type="entry name" value="Abhydrolase_1"/>
    <property type="match status" value="1"/>
</dbReference>
<dbReference type="SUPFAM" id="SSF53474">
    <property type="entry name" value="alpha/beta-Hydrolases"/>
    <property type="match status" value="1"/>
</dbReference>
<evidence type="ECO:0000313" key="2">
    <source>
        <dbReference type="EMBL" id="QIS11306.1"/>
    </source>
</evidence>
<evidence type="ECO:0000259" key="1">
    <source>
        <dbReference type="Pfam" id="PF00561"/>
    </source>
</evidence>
<proteinExistence type="predicted"/>
<sequence>MAKEESVELSSSLGGQHEVELSGGRIRYYDTGSGAPVVFVHGLLVNANLWRKMVPAIAAAGHRCLSPDWPLGAHRIPVPRADLTPTGLADMMAEFLAALDLDDVTIVANDTGGAITQVLLSRNRNRIGRVVLASVDCYERFLPPPFNMLPPVARIPGSLRPVTELLRIRALHPLPIALGWVAKHPVPHDIIDTYLMPSRESGAIRHDLRRFLKTANRKYTLAAAEHFPEIDLPVLLAWAREDKLFPVRLPERLVRELPNATLKFIDDSYTASPEDQPDLLTELILEFTRSHAKP</sequence>
<dbReference type="Proteomes" id="UP000503540">
    <property type="component" value="Chromosome"/>
</dbReference>
<dbReference type="KEGG" id="nah:F5544_17150"/>
<dbReference type="GO" id="GO:0016787">
    <property type="term" value="F:hydrolase activity"/>
    <property type="evidence" value="ECO:0007669"/>
    <property type="project" value="UniProtKB-KW"/>
</dbReference>
<feature type="domain" description="AB hydrolase-1" evidence="1">
    <location>
        <begin position="36"/>
        <end position="144"/>
    </location>
</feature>
<dbReference type="PANTHER" id="PTHR43689">
    <property type="entry name" value="HYDROLASE"/>
    <property type="match status" value="1"/>
</dbReference>